<feature type="domain" description="Response regulatory" evidence="5">
    <location>
        <begin position="63"/>
        <end position="179"/>
    </location>
</feature>
<keyword evidence="1 3" id="KW-0597">Phosphoprotein</keyword>
<evidence type="ECO:0000259" key="5">
    <source>
        <dbReference type="PROSITE" id="PS50110"/>
    </source>
</evidence>
<keyword evidence="2" id="KW-0902">Two-component regulatory system</keyword>
<organism evidence="6 7">
    <name type="scientific">Photobacterium iliopiscarium</name>
    <dbReference type="NCBI Taxonomy" id="56192"/>
    <lineage>
        <taxon>Bacteria</taxon>
        <taxon>Pseudomonadati</taxon>
        <taxon>Pseudomonadota</taxon>
        <taxon>Gammaproteobacteria</taxon>
        <taxon>Vibrionales</taxon>
        <taxon>Vibrionaceae</taxon>
        <taxon>Photobacterium</taxon>
    </lineage>
</organism>
<dbReference type="SMART" id="SM00448">
    <property type="entry name" value="REC"/>
    <property type="match status" value="1"/>
</dbReference>
<evidence type="ECO:0000256" key="4">
    <source>
        <dbReference type="SAM" id="SignalP"/>
    </source>
</evidence>
<dbReference type="PANTHER" id="PTHR45339:SF1">
    <property type="entry name" value="HYBRID SIGNAL TRANSDUCTION HISTIDINE KINASE J"/>
    <property type="match status" value="1"/>
</dbReference>
<sequence>MIKPQLIVLAGLSFIVVGCSSHQAQQMGMQGSSVKIIFPIRPAIAKIINPEKKISTPLTQSLNILLAEDSPTNQLVAKLMLERRGHSVTITNHGEEAVLKLLQCHKSFDLVLMDISMPVLDGLEATKHIRKLNISIPIVALTANAMQSDQFLYHQAGMDGFLAKPIQPEELDLLLEKYQSLKTIDNIISP</sequence>
<feature type="modified residue" description="4-aspartylphosphate" evidence="3">
    <location>
        <position position="114"/>
    </location>
</feature>
<evidence type="ECO:0000256" key="2">
    <source>
        <dbReference type="ARBA" id="ARBA00023012"/>
    </source>
</evidence>
<comment type="caution">
    <text evidence="6">The sequence shown here is derived from an EMBL/GenBank/DDBJ whole genome shotgun (WGS) entry which is preliminary data.</text>
</comment>
<evidence type="ECO:0000313" key="7">
    <source>
        <dbReference type="Proteomes" id="UP000241954"/>
    </source>
</evidence>
<dbReference type="PROSITE" id="PS50110">
    <property type="entry name" value="RESPONSE_REGULATORY"/>
    <property type="match status" value="1"/>
</dbReference>
<dbReference type="InterPro" id="IPR001789">
    <property type="entry name" value="Sig_transdc_resp-reg_receiver"/>
</dbReference>
<dbReference type="Proteomes" id="UP000241954">
    <property type="component" value="Unassembled WGS sequence"/>
</dbReference>
<dbReference type="Gene3D" id="3.40.50.2300">
    <property type="match status" value="1"/>
</dbReference>
<dbReference type="CDD" id="cd17546">
    <property type="entry name" value="REC_hyHK_CKI1_RcsC-like"/>
    <property type="match status" value="1"/>
</dbReference>
<evidence type="ECO:0000256" key="3">
    <source>
        <dbReference type="PROSITE-ProRule" id="PRU00169"/>
    </source>
</evidence>
<dbReference type="Pfam" id="PF00072">
    <property type="entry name" value="Response_reg"/>
    <property type="match status" value="1"/>
</dbReference>
<dbReference type="InterPro" id="IPR011006">
    <property type="entry name" value="CheY-like_superfamily"/>
</dbReference>
<feature type="signal peptide" evidence="4">
    <location>
        <begin position="1"/>
        <end position="24"/>
    </location>
</feature>
<feature type="chain" id="PRO_5015474417" description="Response regulatory domain-containing protein" evidence="4">
    <location>
        <begin position="25"/>
        <end position="190"/>
    </location>
</feature>
<proteinExistence type="predicted"/>
<keyword evidence="4" id="KW-0732">Signal</keyword>
<dbReference type="SUPFAM" id="SSF52172">
    <property type="entry name" value="CheY-like"/>
    <property type="match status" value="1"/>
</dbReference>
<reference evidence="6 7" key="1">
    <citation type="submission" date="2018-01" db="EMBL/GenBank/DDBJ databases">
        <title>Whole genome sequencing of Histamine producing bacteria.</title>
        <authorList>
            <person name="Butler K."/>
        </authorList>
    </citation>
    <scope>NUCLEOTIDE SEQUENCE [LARGE SCALE GENOMIC DNA]</scope>
    <source>
        <strain evidence="6 7">NCIMB 13481</strain>
    </source>
</reference>
<dbReference type="PANTHER" id="PTHR45339">
    <property type="entry name" value="HYBRID SIGNAL TRANSDUCTION HISTIDINE KINASE J"/>
    <property type="match status" value="1"/>
</dbReference>
<gene>
    <name evidence="6" type="ORF">C9I88_17140</name>
</gene>
<dbReference type="AlphaFoldDB" id="A0A2T3MDJ1"/>
<evidence type="ECO:0000256" key="1">
    <source>
        <dbReference type="ARBA" id="ARBA00022553"/>
    </source>
</evidence>
<name>A0A2T3MDJ1_9GAMM</name>
<dbReference type="RefSeq" id="WP_107237913.1">
    <property type="nucleotide sequence ID" value="NZ_PYLW01000025.1"/>
</dbReference>
<dbReference type="EMBL" id="PYLW01000025">
    <property type="protein sequence ID" value="PSV91733.1"/>
    <property type="molecule type" value="Genomic_DNA"/>
</dbReference>
<evidence type="ECO:0000313" key="6">
    <source>
        <dbReference type="EMBL" id="PSV91733.1"/>
    </source>
</evidence>
<dbReference type="PROSITE" id="PS51257">
    <property type="entry name" value="PROKAR_LIPOPROTEIN"/>
    <property type="match status" value="1"/>
</dbReference>
<accession>A0A2T3MDJ1</accession>
<dbReference type="GO" id="GO:0000160">
    <property type="term" value="P:phosphorelay signal transduction system"/>
    <property type="evidence" value="ECO:0007669"/>
    <property type="project" value="UniProtKB-KW"/>
</dbReference>
<protein>
    <recommendedName>
        <fullName evidence="5">Response regulatory domain-containing protein</fullName>
    </recommendedName>
</protein>